<dbReference type="InterPro" id="IPR051447">
    <property type="entry name" value="Lipoprotein-release_system"/>
</dbReference>
<comment type="similarity">
    <text evidence="2">Belongs to the ABC-4 integral membrane protein family. LolC/E subfamily.</text>
</comment>
<dbReference type="PANTHER" id="PTHR30489:SF0">
    <property type="entry name" value="LIPOPROTEIN-RELEASING SYSTEM TRANSMEMBRANE PROTEIN LOLE"/>
    <property type="match status" value="1"/>
</dbReference>
<keyword evidence="6 8" id="KW-1133">Transmembrane helix</keyword>
<feature type="transmembrane region" description="Helical" evidence="8">
    <location>
        <begin position="336"/>
        <end position="360"/>
    </location>
</feature>
<feature type="transmembrane region" description="Helical" evidence="8">
    <location>
        <begin position="372"/>
        <end position="389"/>
    </location>
</feature>
<feature type="transmembrane region" description="Helical" evidence="8">
    <location>
        <begin position="401"/>
        <end position="421"/>
    </location>
</feature>
<feature type="domain" description="ABC3 transporter permease C-terminal" evidence="9">
    <location>
        <begin position="294"/>
        <end position="428"/>
    </location>
</feature>
<proteinExistence type="inferred from homology"/>
<feature type="domain" description="MacB-like periplasmic core" evidence="10">
    <location>
        <begin position="51"/>
        <end position="264"/>
    </location>
</feature>
<gene>
    <name evidence="11" type="ORF">ACFSKQ_00030</name>
</gene>
<evidence type="ECO:0000256" key="3">
    <source>
        <dbReference type="ARBA" id="ARBA00022448"/>
    </source>
</evidence>
<dbReference type="RefSeq" id="WP_209736193.1">
    <property type="nucleotide sequence ID" value="NZ_CP072611.1"/>
</dbReference>
<keyword evidence="11" id="KW-0449">Lipoprotein</keyword>
<evidence type="ECO:0000259" key="10">
    <source>
        <dbReference type="Pfam" id="PF12704"/>
    </source>
</evidence>
<evidence type="ECO:0000256" key="1">
    <source>
        <dbReference type="ARBA" id="ARBA00004651"/>
    </source>
</evidence>
<keyword evidence="7 8" id="KW-0472">Membrane</keyword>
<dbReference type="InterPro" id="IPR025857">
    <property type="entry name" value="MacB_PCD"/>
</dbReference>
<accession>A0ABW5CHV5</accession>
<dbReference type="EMBL" id="JBHUIJ010000002">
    <property type="protein sequence ID" value="MFD2235851.1"/>
    <property type="molecule type" value="Genomic_DNA"/>
</dbReference>
<reference evidence="12" key="1">
    <citation type="journal article" date="2019" name="Int. J. Syst. Evol. Microbiol.">
        <title>The Global Catalogue of Microorganisms (GCM) 10K type strain sequencing project: providing services to taxonomists for standard genome sequencing and annotation.</title>
        <authorList>
            <consortium name="The Broad Institute Genomics Platform"/>
            <consortium name="The Broad Institute Genome Sequencing Center for Infectious Disease"/>
            <person name="Wu L."/>
            <person name="Ma J."/>
        </authorList>
    </citation>
    <scope>NUCLEOTIDE SEQUENCE [LARGE SCALE GENOMIC DNA]</scope>
    <source>
        <strain evidence="12">ZS-35-S2</strain>
    </source>
</reference>
<evidence type="ECO:0000259" key="9">
    <source>
        <dbReference type="Pfam" id="PF02687"/>
    </source>
</evidence>
<dbReference type="Pfam" id="PF12704">
    <property type="entry name" value="MacB_PCD"/>
    <property type="match status" value="1"/>
</dbReference>
<feature type="transmembrane region" description="Helical" evidence="8">
    <location>
        <begin position="292"/>
        <end position="316"/>
    </location>
</feature>
<evidence type="ECO:0000256" key="4">
    <source>
        <dbReference type="ARBA" id="ARBA00022475"/>
    </source>
</evidence>
<dbReference type="InterPro" id="IPR011925">
    <property type="entry name" value="LolCE_TM"/>
</dbReference>
<evidence type="ECO:0000313" key="11">
    <source>
        <dbReference type="EMBL" id="MFD2235851.1"/>
    </source>
</evidence>
<name>A0ABW5CHV5_9HYPH</name>
<evidence type="ECO:0000256" key="2">
    <source>
        <dbReference type="ARBA" id="ARBA00005236"/>
    </source>
</evidence>
<evidence type="ECO:0000256" key="6">
    <source>
        <dbReference type="ARBA" id="ARBA00022989"/>
    </source>
</evidence>
<keyword evidence="4" id="KW-1003">Cell membrane</keyword>
<evidence type="ECO:0000256" key="5">
    <source>
        <dbReference type="ARBA" id="ARBA00022692"/>
    </source>
</evidence>
<keyword evidence="12" id="KW-1185">Reference proteome</keyword>
<protein>
    <submittedName>
        <fullName evidence="11">Lipoprotein-releasing ABC transporter permease subunit</fullName>
    </submittedName>
</protein>
<organism evidence="11 12">
    <name type="scientific">Aureimonas populi</name>
    <dbReference type="NCBI Taxonomy" id="1701758"/>
    <lineage>
        <taxon>Bacteria</taxon>
        <taxon>Pseudomonadati</taxon>
        <taxon>Pseudomonadota</taxon>
        <taxon>Alphaproteobacteria</taxon>
        <taxon>Hyphomicrobiales</taxon>
        <taxon>Aurantimonadaceae</taxon>
        <taxon>Aureimonas</taxon>
    </lineage>
</organism>
<feature type="transmembrane region" description="Helical" evidence="8">
    <location>
        <begin position="41"/>
        <end position="68"/>
    </location>
</feature>
<evidence type="ECO:0000313" key="12">
    <source>
        <dbReference type="Proteomes" id="UP001597371"/>
    </source>
</evidence>
<keyword evidence="5 8" id="KW-0812">Transmembrane</keyword>
<dbReference type="NCBIfam" id="TIGR02212">
    <property type="entry name" value="lolCE"/>
    <property type="match status" value="1"/>
</dbReference>
<dbReference type="Proteomes" id="UP001597371">
    <property type="component" value="Unassembled WGS sequence"/>
</dbReference>
<comment type="subcellular location">
    <subcellularLocation>
        <location evidence="1">Cell membrane</location>
        <topology evidence="1">Multi-pass membrane protein</topology>
    </subcellularLocation>
</comment>
<comment type="caution">
    <text evidence="11">The sequence shown here is derived from an EMBL/GenBank/DDBJ whole genome shotgun (WGS) entry which is preliminary data.</text>
</comment>
<keyword evidence="3" id="KW-0813">Transport</keyword>
<dbReference type="PANTHER" id="PTHR30489">
    <property type="entry name" value="LIPOPROTEIN-RELEASING SYSTEM TRANSMEMBRANE PROTEIN LOLE"/>
    <property type="match status" value="1"/>
</dbReference>
<evidence type="ECO:0000256" key="7">
    <source>
        <dbReference type="ARBA" id="ARBA00023136"/>
    </source>
</evidence>
<evidence type="ECO:0000256" key="8">
    <source>
        <dbReference type="SAM" id="Phobius"/>
    </source>
</evidence>
<dbReference type="InterPro" id="IPR003838">
    <property type="entry name" value="ABC3_permease_C"/>
</dbReference>
<sequence length="435" mass="46747">MNASAKPTAQAGGTASPSTRPFSRFEWMIAGRYLRARRRDAGVSVIAGFSFVGIMLGVAALIIVMSVMNGFRAELLTRILGVNGHVVMQPIDRPLTDFDDVAQRIASVPGVAFTMPLVQGQVLASGAGAANTGALVKGVRGEDLQQLTPVSSNIVLGSLEGFDGGEGVAIGSRLAQTLALSLGDLITLISPEGDVTPFGAAPRVKAYEVTAIFEIGLSEYDAAYVYMPFEEAQLFFNSDGQAQSIEIFVDRPDNVQTLQGAIEQAAERPNYTITWQRQNEGFFSALQVERNVMFIILTLIILVAALNIISGLFMLVKDKGRDIAILRTMGATKGAVMRVFFITGTSIGVAGTLAGLVLGVVFCLNIENLRQFFSWVLGTTIFDPQFYFLSRLPAEIDPSEVVAVVAMALGLSFIATLFPSWRASKLDPVEALRYE</sequence>
<dbReference type="Pfam" id="PF02687">
    <property type="entry name" value="FtsX"/>
    <property type="match status" value="1"/>
</dbReference>